<gene>
    <name evidence="10" type="ORF">LWI28_004099</name>
</gene>
<dbReference type="Gene3D" id="3.40.50.12780">
    <property type="entry name" value="N-terminal domain of ligase-like"/>
    <property type="match status" value="1"/>
</dbReference>
<dbReference type="SUPFAM" id="SSF56801">
    <property type="entry name" value="Acetyl-CoA synthetase-like"/>
    <property type="match status" value="1"/>
</dbReference>
<dbReference type="InterPro" id="IPR042099">
    <property type="entry name" value="ANL_N_sf"/>
</dbReference>
<accession>A0AAD5J8Y4</accession>
<dbReference type="Gene3D" id="3.30.300.30">
    <property type="match status" value="1"/>
</dbReference>
<dbReference type="InterPro" id="IPR025110">
    <property type="entry name" value="AMP-bd_C"/>
</dbReference>
<feature type="domain" description="AMP-dependent synthetase/ligase" evidence="8">
    <location>
        <begin position="33"/>
        <end position="401"/>
    </location>
</feature>
<dbReference type="PANTHER" id="PTHR24096:SF149">
    <property type="entry name" value="AMP-BINDING DOMAIN-CONTAINING PROTEIN-RELATED"/>
    <property type="match status" value="1"/>
</dbReference>
<dbReference type="Proteomes" id="UP001064489">
    <property type="component" value="Chromosome 6"/>
</dbReference>
<dbReference type="EMBL" id="JAJSOW010000004">
    <property type="protein sequence ID" value="KAI9191137.1"/>
    <property type="molecule type" value="Genomic_DNA"/>
</dbReference>
<dbReference type="InterPro" id="IPR020845">
    <property type="entry name" value="AMP-binding_CS"/>
</dbReference>
<comment type="caution">
    <text evidence="10">The sequence shown here is derived from an EMBL/GenBank/DDBJ whole genome shotgun (WGS) entry which is preliminary data.</text>
</comment>
<comment type="cofactor">
    <cofactor evidence="1">
        <name>Mg(2+)</name>
        <dbReference type="ChEBI" id="CHEBI:18420"/>
    </cofactor>
</comment>
<protein>
    <recommendedName>
        <fullName evidence="3">4-coumarate--CoA ligase</fullName>
        <ecNumber evidence="3">6.2.1.12</ecNumber>
    </recommendedName>
</protein>
<evidence type="ECO:0000256" key="4">
    <source>
        <dbReference type="ARBA" id="ARBA00022598"/>
    </source>
</evidence>
<organism evidence="10 11">
    <name type="scientific">Acer negundo</name>
    <name type="common">Box elder</name>
    <dbReference type="NCBI Taxonomy" id="4023"/>
    <lineage>
        <taxon>Eukaryota</taxon>
        <taxon>Viridiplantae</taxon>
        <taxon>Streptophyta</taxon>
        <taxon>Embryophyta</taxon>
        <taxon>Tracheophyta</taxon>
        <taxon>Spermatophyta</taxon>
        <taxon>Magnoliopsida</taxon>
        <taxon>eudicotyledons</taxon>
        <taxon>Gunneridae</taxon>
        <taxon>Pentapetalae</taxon>
        <taxon>rosids</taxon>
        <taxon>malvids</taxon>
        <taxon>Sapindales</taxon>
        <taxon>Sapindaceae</taxon>
        <taxon>Hippocastanoideae</taxon>
        <taxon>Acereae</taxon>
        <taxon>Acer</taxon>
    </lineage>
</organism>
<sequence length="543" mass="59404">MEGKEDEHEFIFRSKLADIYIPNHLPLHTYCFENISQFKDRPCIINGPTGDIYTYADVELTSRKVAAGLHKSGIKKGDVVMLLLQNCPQFVFAFLGASYIGAISTTANPFYTPAEIAKQATASKAKLIITQALYAEKVKDLAEESGVKIMTIDSSPDQNCLHLSELTKANENDIPAVKINPDDVVALPYSSGTTGLPKGVMLSHKGLVTSVAQQVDGDNPNLYFHKEDVILCVLPLFHIYSLNSVLLCALRVGAAILIMQKFEIVTLMELVEKHKVTIAPFVPPIVLAIAKSPDLDKYNLSSIRTVMSGAAPMGKELEDAVRAKLPNAKLGQGYGMTEAGPVLSMCLAFAKEPFEIKSGACGTVVRNAEMKIVDPDSGASLPRNQSGEICIRGSQIMKGYLNDEEATERTIDKDGWLHTGDIGFIDDDDELFIVDRLKELIKYKGFQVAPAELEAMLIAHPNISDAAVVPMKDVAAGEVPVAFVVRSNGSKITEDEIKQYISKQVVFYKRINRVFFTDTIPKAPSGKILRKDLRAKLVACLPN</sequence>
<reference evidence="10" key="1">
    <citation type="journal article" date="2022" name="Plant J.">
        <title>Strategies of tolerance reflected in two North American maple genomes.</title>
        <authorList>
            <person name="McEvoy S.L."/>
            <person name="Sezen U.U."/>
            <person name="Trouern-Trend A."/>
            <person name="McMahon S.M."/>
            <person name="Schaberg P.G."/>
            <person name="Yang J."/>
            <person name="Wegrzyn J.L."/>
            <person name="Swenson N.G."/>
        </authorList>
    </citation>
    <scope>NUCLEOTIDE SEQUENCE</scope>
    <source>
        <strain evidence="10">91603</strain>
    </source>
</reference>
<reference evidence="10" key="2">
    <citation type="submission" date="2023-02" db="EMBL/GenBank/DDBJ databases">
        <authorList>
            <person name="Swenson N.G."/>
            <person name="Wegrzyn J.L."/>
            <person name="Mcevoy S.L."/>
        </authorList>
    </citation>
    <scope>NUCLEOTIDE SEQUENCE</scope>
    <source>
        <strain evidence="10">91603</strain>
        <tissue evidence="10">Leaf</tissue>
    </source>
</reference>
<comment type="similarity">
    <text evidence="2">Belongs to the ATP-dependent AMP-binding enzyme family.</text>
</comment>
<keyword evidence="6" id="KW-0067">ATP-binding</keyword>
<dbReference type="FunFam" id="3.40.50.12780:FF:000003">
    <property type="entry name" value="Long-chain-fatty-acid--CoA ligase FadD"/>
    <property type="match status" value="1"/>
</dbReference>
<dbReference type="EC" id="6.2.1.12" evidence="3"/>
<dbReference type="AlphaFoldDB" id="A0AAD5J8Y4"/>
<evidence type="ECO:0000313" key="10">
    <source>
        <dbReference type="EMBL" id="KAI9191137.1"/>
    </source>
</evidence>
<name>A0AAD5J8Y4_ACENE</name>
<dbReference type="GO" id="GO:0016207">
    <property type="term" value="F:4-coumarate-CoA ligase activity"/>
    <property type="evidence" value="ECO:0007669"/>
    <property type="project" value="UniProtKB-EC"/>
</dbReference>
<evidence type="ECO:0000256" key="7">
    <source>
        <dbReference type="ARBA" id="ARBA00034252"/>
    </source>
</evidence>
<evidence type="ECO:0000313" key="11">
    <source>
        <dbReference type="Proteomes" id="UP001064489"/>
    </source>
</evidence>
<dbReference type="PROSITE" id="PS00455">
    <property type="entry name" value="AMP_BINDING"/>
    <property type="match status" value="1"/>
</dbReference>
<feature type="domain" description="AMP-binding enzyme C-terminal" evidence="9">
    <location>
        <begin position="452"/>
        <end position="527"/>
    </location>
</feature>
<evidence type="ECO:0000256" key="2">
    <source>
        <dbReference type="ARBA" id="ARBA00006432"/>
    </source>
</evidence>
<evidence type="ECO:0000259" key="8">
    <source>
        <dbReference type="Pfam" id="PF00501"/>
    </source>
</evidence>
<dbReference type="InterPro" id="IPR000873">
    <property type="entry name" value="AMP-dep_synth/lig_dom"/>
</dbReference>
<evidence type="ECO:0000259" key="9">
    <source>
        <dbReference type="Pfam" id="PF13193"/>
    </source>
</evidence>
<comment type="catalytic activity">
    <reaction evidence="7">
        <text>(E)-4-coumarate + ATP + CoA = (E)-4-coumaroyl-CoA + AMP + diphosphate</text>
        <dbReference type="Rhea" id="RHEA:19641"/>
        <dbReference type="ChEBI" id="CHEBI:12876"/>
        <dbReference type="ChEBI" id="CHEBI:30616"/>
        <dbReference type="ChEBI" id="CHEBI:33019"/>
        <dbReference type="ChEBI" id="CHEBI:57287"/>
        <dbReference type="ChEBI" id="CHEBI:85008"/>
        <dbReference type="ChEBI" id="CHEBI:456215"/>
        <dbReference type="EC" id="6.2.1.12"/>
    </reaction>
    <physiologicalReaction direction="left-to-right" evidence="7">
        <dbReference type="Rhea" id="RHEA:19642"/>
    </physiologicalReaction>
</comment>
<dbReference type="CDD" id="cd05904">
    <property type="entry name" value="4CL"/>
    <property type="match status" value="1"/>
</dbReference>
<dbReference type="Pfam" id="PF00501">
    <property type="entry name" value="AMP-binding"/>
    <property type="match status" value="1"/>
</dbReference>
<dbReference type="GO" id="GO:0005524">
    <property type="term" value="F:ATP binding"/>
    <property type="evidence" value="ECO:0007669"/>
    <property type="project" value="UniProtKB-KW"/>
</dbReference>
<dbReference type="Pfam" id="PF13193">
    <property type="entry name" value="AMP-binding_C"/>
    <property type="match status" value="1"/>
</dbReference>
<keyword evidence="11" id="KW-1185">Reference proteome</keyword>
<proteinExistence type="inferred from homology"/>
<keyword evidence="5" id="KW-0547">Nucleotide-binding</keyword>
<evidence type="ECO:0000256" key="3">
    <source>
        <dbReference type="ARBA" id="ARBA00012959"/>
    </source>
</evidence>
<dbReference type="FunFam" id="3.30.300.30:FF:000007">
    <property type="entry name" value="4-coumarate--CoA ligase 2"/>
    <property type="match status" value="1"/>
</dbReference>
<evidence type="ECO:0000256" key="1">
    <source>
        <dbReference type="ARBA" id="ARBA00001946"/>
    </source>
</evidence>
<dbReference type="PANTHER" id="PTHR24096">
    <property type="entry name" value="LONG-CHAIN-FATTY-ACID--COA LIGASE"/>
    <property type="match status" value="1"/>
</dbReference>
<dbReference type="InterPro" id="IPR045851">
    <property type="entry name" value="AMP-bd_C_sf"/>
</dbReference>
<evidence type="ECO:0000256" key="6">
    <source>
        <dbReference type="ARBA" id="ARBA00022840"/>
    </source>
</evidence>
<keyword evidence="4" id="KW-0436">Ligase</keyword>
<evidence type="ECO:0000256" key="5">
    <source>
        <dbReference type="ARBA" id="ARBA00022741"/>
    </source>
</evidence>